<dbReference type="PATRIC" id="fig|742743.3.peg.263"/>
<dbReference type="PIRSF" id="PIRSF006603">
    <property type="entry name" value="DinF"/>
    <property type="match status" value="1"/>
</dbReference>
<evidence type="ECO:0000256" key="6">
    <source>
        <dbReference type="ARBA" id="ARBA00023136"/>
    </source>
</evidence>
<name>H1CY23_9FIRM</name>
<dbReference type="Proteomes" id="UP000003277">
    <property type="component" value="Unassembled WGS sequence"/>
</dbReference>
<keyword evidence="5 7" id="KW-1133">Transmembrane helix</keyword>
<evidence type="ECO:0000256" key="7">
    <source>
        <dbReference type="SAM" id="Phobius"/>
    </source>
</evidence>
<accession>H1CY23</accession>
<dbReference type="GO" id="GO:0005886">
    <property type="term" value="C:plasma membrane"/>
    <property type="evidence" value="ECO:0007669"/>
    <property type="project" value="UniProtKB-SubCell"/>
</dbReference>
<dbReference type="Pfam" id="PF01554">
    <property type="entry name" value="MatE"/>
    <property type="match status" value="2"/>
</dbReference>
<keyword evidence="6 7" id="KW-0472">Membrane</keyword>
<dbReference type="STRING" id="742743.HMPREF9453_00261"/>
<dbReference type="GO" id="GO:0015297">
    <property type="term" value="F:antiporter activity"/>
    <property type="evidence" value="ECO:0007669"/>
    <property type="project" value="InterPro"/>
</dbReference>
<dbReference type="PANTHER" id="PTHR43549:SF3">
    <property type="entry name" value="MULTIDRUG RESISTANCE PROTEIN YPNP-RELATED"/>
    <property type="match status" value="1"/>
</dbReference>
<dbReference type="AlphaFoldDB" id="H1CY23"/>
<dbReference type="CDD" id="cd13138">
    <property type="entry name" value="MATE_yoeA_like"/>
    <property type="match status" value="1"/>
</dbReference>
<comment type="subcellular location">
    <subcellularLocation>
        <location evidence="1">Cell membrane</location>
        <topology evidence="1">Multi-pass membrane protein</topology>
    </subcellularLocation>
</comment>
<dbReference type="NCBIfam" id="TIGR00797">
    <property type="entry name" value="matE"/>
    <property type="match status" value="1"/>
</dbReference>
<organism evidence="8 9">
    <name type="scientific">Dialister succinatiphilus YIT 11850</name>
    <dbReference type="NCBI Taxonomy" id="742743"/>
    <lineage>
        <taxon>Bacteria</taxon>
        <taxon>Bacillati</taxon>
        <taxon>Bacillota</taxon>
        <taxon>Negativicutes</taxon>
        <taxon>Veillonellales</taxon>
        <taxon>Veillonellaceae</taxon>
        <taxon>Dialister</taxon>
    </lineage>
</organism>
<feature type="transmembrane region" description="Helical" evidence="7">
    <location>
        <begin position="315"/>
        <end position="335"/>
    </location>
</feature>
<dbReference type="OrthoDB" id="62420at2"/>
<evidence type="ECO:0000256" key="2">
    <source>
        <dbReference type="ARBA" id="ARBA00022448"/>
    </source>
</evidence>
<protein>
    <submittedName>
        <fullName evidence="8">MATE efflux family protein</fullName>
    </submittedName>
</protein>
<feature type="transmembrane region" description="Helical" evidence="7">
    <location>
        <begin position="21"/>
        <end position="40"/>
    </location>
</feature>
<dbReference type="PANTHER" id="PTHR43549">
    <property type="entry name" value="MULTIDRUG RESISTANCE PROTEIN YPNP-RELATED"/>
    <property type="match status" value="1"/>
</dbReference>
<evidence type="ECO:0000313" key="8">
    <source>
        <dbReference type="EMBL" id="EHO63790.1"/>
    </source>
</evidence>
<keyword evidence="3" id="KW-1003">Cell membrane</keyword>
<dbReference type="RefSeq" id="WP_008858767.1">
    <property type="nucleotide sequence ID" value="NZ_JH591187.1"/>
</dbReference>
<proteinExistence type="predicted"/>
<feature type="transmembrane region" description="Helical" evidence="7">
    <location>
        <begin position="362"/>
        <end position="381"/>
    </location>
</feature>
<comment type="caution">
    <text evidence="8">The sequence shown here is derived from an EMBL/GenBank/DDBJ whole genome shotgun (WGS) entry which is preliminary data.</text>
</comment>
<keyword evidence="4 7" id="KW-0812">Transmembrane</keyword>
<feature type="transmembrane region" description="Helical" evidence="7">
    <location>
        <begin position="393"/>
        <end position="412"/>
    </location>
</feature>
<keyword evidence="2" id="KW-0813">Transport</keyword>
<dbReference type="InterPro" id="IPR052031">
    <property type="entry name" value="Membrane_Transporter-Flippase"/>
</dbReference>
<feature type="transmembrane region" description="Helical" evidence="7">
    <location>
        <begin position="60"/>
        <end position="82"/>
    </location>
</feature>
<evidence type="ECO:0000256" key="4">
    <source>
        <dbReference type="ARBA" id="ARBA00022692"/>
    </source>
</evidence>
<feature type="transmembrane region" description="Helical" evidence="7">
    <location>
        <begin position="169"/>
        <end position="189"/>
    </location>
</feature>
<dbReference type="HOGENOM" id="CLU_012893_5_0_9"/>
<keyword evidence="9" id="KW-1185">Reference proteome</keyword>
<evidence type="ECO:0000256" key="1">
    <source>
        <dbReference type="ARBA" id="ARBA00004651"/>
    </source>
</evidence>
<gene>
    <name evidence="8" type="ORF">HMPREF9453_00261</name>
</gene>
<sequence length="451" mass="48725">MILQNDLTRGPLFPKMMRFAIPYLAACFLQTFYGMADLFITGQYYGAAPVTGVSIGSQVMHMIIVMIAGLTIGSAVSIARALGAKDEKEAFRLMGSAAALFIPFSLVFTGLLFLSMPFILELLQTPPEALEDTRAYLTICFAGVPLIVLYNTVSGFFRGMGNTKAPMTFIAISGIVNIFLDYLLIGSFHMSAAGAAWGTFASEVVSVVLSFVYLYRKLAPLSLNRRSFLPGKKWTRRILSIGVPISCQDGLIQVSFLIITAIANSRGVEAAAAVGIVEKIISFLFLVPSAMMSTVSATAAQNLGAGLTERSRQALRYGITVCVAFGLLCILLIHFKAPEIVALFVPGETAVIAMGNDYFQSYVADCAIAGIHFCFSGYFAACRKAAFSFIHNVISIFTIRIPGTYAAALLFPSPLYPMGMAAPAGSLLSVIICVFLYKKYVRRQPGCRKSR</sequence>
<dbReference type="eggNOG" id="COG0534">
    <property type="taxonomic scope" value="Bacteria"/>
</dbReference>
<feature type="transmembrane region" description="Helical" evidence="7">
    <location>
        <begin position="135"/>
        <end position="157"/>
    </location>
</feature>
<evidence type="ECO:0000313" key="9">
    <source>
        <dbReference type="Proteomes" id="UP000003277"/>
    </source>
</evidence>
<feature type="transmembrane region" description="Helical" evidence="7">
    <location>
        <begin position="237"/>
        <end position="263"/>
    </location>
</feature>
<feature type="transmembrane region" description="Helical" evidence="7">
    <location>
        <begin position="94"/>
        <end position="115"/>
    </location>
</feature>
<dbReference type="EMBL" id="ADLT01000008">
    <property type="protein sequence ID" value="EHO63790.1"/>
    <property type="molecule type" value="Genomic_DNA"/>
</dbReference>
<dbReference type="GO" id="GO:0042910">
    <property type="term" value="F:xenobiotic transmembrane transporter activity"/>
    <property type="evidence" value="ECO:0007669"/>
    <property type="project" value="InterPro"/>
</dbReference>
<evidence type="ECO:0000256" key="5">
    <source>
        <dbReference type="ARBA" id="ARBA00022989"/>
    </source>
</evidence>
<feature type="transmembrane region" description="Helical" evidence="7">
    <location>
        <begin position="195"/>
        <end position="216"/>
    </location>
</feature>
<dbReference type="InterPro" id="IPR002528">
    <property type="entry name" value="MATE_fam"/>
</dbReference>
<reference evidence="8 9" key="1">
    <citation type="submission" date="2011-11" db="EMBL/GenBank/DDBJ databases">
        <title>The Genome Sequence of Dialister succinatiphilus YIT 11850.</title>
        <authorList>
            <consortium name="The Broad Institute Genome Sequencing Platform"/>
            <person name="Earl A."/>
            <person name="Ward D."/>
            <person name="Feldgarden M."/>
            <person name="Gevers D."/>
            <person name="Morotomi M."/>
            <person name="Young S.K."/>
            <person name="Zeng Q."/>
            <person name="Gargeya S."/>
            <person name="Fitzgerald M."/>
            <person name="Haas B."/>
            <person name="Abouelleil A."/>
            <person name="Alvarado L."/>
            <person name="Arachchi H.M."/>
            <person name="Berlin A."/>
            <person name="Brown A."/>
            <person name="Chapman S.B."/>
            <person name="Dunbar C."/>
            <person name="Gearin G."/>
            <person name="Goldberg J."/>
            <person name="Griggs A."/>
            <person name="Gujja S."/>
            <person name="Heiman D."/>
            <person name="Howarth C."/>
            <person name="Lui A."/>
            <person name="MacDonald P.J.P."/>
            <person name="Montmayeur A."/>
            <person name="Murphy C."/>
            <person name="Neiman D."/>
            <person name="Pearson M."/>
            <person name="Priest M."/>
            <person name="Roberts A."/>
            <person name="Saif S."/>
            <person name="Shea T."/>
            <person name="Sisk P."/>
            <person name="Stolte C."/>
            <person name="Sykes S."/>
            <person name="Wortman J."/>
            <person name="Nusbaum C."/>
            <person name="Birren B."/>
        </authorList>
    </citation>
    <scope>NUCLEOTIDE SEQUENCE [LARGE SCALE GENOMIC DNA]</scope>
    <source>
        <strain evidence="8 9">YIT 11850</strain>
    </source>
</reference>
<dbReference type="InterPro" id="IPR048279">
    <property type="entry name" value="MdtK-like"/>
</dbReference>
<evidence type="ECO:0000256" key="3">
    <source>
        <dbReference type="ARBA" id="ARBA00022475"/>
    </source>
</evidence>
<feature type="transmembrane region" description="Helical" evidence="7">
    <location>
        <begin position="418"/>
        <end position="437"/>
    </location>
</feature>